<dbReference type="InterPro" id="IPR012899">
    <property type="entry name" value="LTXXQ"/>
</dbReference>
<sequence length="180" mass="20381">MNDMRLIHTLITVSLLGLVTAAHAEPASHEGRMHRPMHHGMHAMKGDAGPFAGLSRIKGELKLSAAQDAKWAEAEAATKAARESLKQQREQMRSLMAAEKQQEILDLAKLDREMDAMRDQARAAHDVVRGKWLAAYESLTLEQKRTVSAHIKNKMARMEALRTKFKERAEQRQKHQRTQS</sequence>
<evidence type="ECO:0000256" key="2">
    <source>
        <dbReference type="SAM" id="SignalP"/>
    </source>
</evidence>
<evidence type="ECO:0008006" key="5">
    <source>
        <dbReference type="Google" id="ProtNLM"/>
    </source>
</evidence>
<dbReference type="Pfam" id="PF07813">
    <property type="entry name" value="LTXXQ"/>
    <property type="match status" value="1"/>
</dbReference>
<proteinExistence type="predicted"/>
<reference evidence="4" key="1">
    <citation type="journal article" date="2019" name="Int. J. Syst. Evol. Microbiol.">
        <title>The Global Catalogue of Microorganisms (GCM) 10K type strain sequencing project: providing services to taxonomists for standard genome sequencing and annotation.</title>
        <authorList>
            <consortium name="The Broad Institute Genomics Platform"/>
            <consortium name="The Broad Institute Genome Sequencing Center for Infectious Disease"/>
            <person name="Wu L."/>
            <person name="Ma J."/>
        </authorList>
    </citation>
    <scope>NUCLEOTIDE SEQUENCE [LARGE SCALE GENOMIC DNA]</scope>
    <source>
        <strain evidence="4">NBRC 110044</strain>
    </source>
</reference>
<organism evidence="3 4">
    <name type="scientific">Chitinimonas prasina</name>
    <dbReference type="NCBI Taxonomy" id="1434937"/>
    <lineage>
        <taxon>Bacteria</taxon>
        <taxon>Pseudomonadati</taxon>
        <taxon>Pseudomonadota</taxon>
        <taxon>Betaproteobacteria</taxon>
        <taxon>Neisseriales</taxon>
        <taxon>Chitinibacteraceae</taxon>
        <taxon>Chitinimonas</taxon>
    </lineage>
</organism>
<evidence type="ECO:0000256" key="1">
    <source>
        <dbReference type="SAM" id="Coils"/>
    </source>
</evidence>
<feature type="signal peptide" evidence="2">
    <location>
        <begin position="1"/>
        <end position="24"/>
    </location>
</feature>
<feature type="chain" id="PRO_5045317849" description="Periplasmic heavy metal sensor" evidence="2">
    <location>
        <begin position="25"/>
        <end position="180"/>
    </location>
</feature>
<gene>
    <name evidence="3" type="ORF">GCM10007907_31340</name>
</gene>
<protein>
    <recommendedName>
        <fullName evidence="5">Periplasmic heavy metal sensor</fullName>
    </recommendedName>
</protein>
<feature type="coiled-coil region" evidence="1">
    <location>
        <begin position="78"/>
        <end position="127"/>
    </location>
</feature>
<dbReference type="EMBL" id="BSOG01000004">
    <property type="protein sequence ID" value="GLR14344.1"/>
    <property type="molecule type" value="Genomic_DNA"/>
</dbReference>
<accession>A0ABQ5YK69</accession>
<dbReference type="Proteomes" id="UP001156706">
    <property type="component" value="Unassembled WGS sequence"/>
</dbReference>
<evidence type="ECO:0000313" key="3">
    <source>
        <dbReference type="EMBL" id="GLR14344.1"/>
    </source>
</evidence>
<keyword evidence="2" id="KW-0732">Signal</keyword>
<name>A0ABQ5YK69_9NEIS</name>
<comment type="caution">
    <text evidence="3">The sequence shown here is derived from an EMBL/GenBank/DDBJ whole genome shotgun (WGS) entry which is preliminary data.</text>
</comment>
<evidence type="ECO:0000313" key="4">
    <source>
        <dbReference type="Proteomes" id="UP001156706"/>
    </source>
</evidence>
<keyword evidence="1" id="KW-0175">Coiled coil</keyword>
<keyword evidence="4" id="KW-1185">Reference proteome</keyword>